<accession>A0ABQ3ZLI0</accession>
<evidence type="ECO:0000313" key="2">
    <source>
        <dbReference type="Proteomes" id="UP000603200"/>
    </source>
</evidence>
<gene>
    <name evidence="1" type="ORF">Ahu01nite_024790</name>
</gene>
<evidence type="ECO:0000313" key="1">
    <source>
        <dbReference type="EMBL" id="GIE19377.1"/>
    </source>
</evidence>
<organism evidence="1 2">
    <name type="scientific">Winogradskya humida</name>
    <dbReference type="NCBI Taxonomy" id="113566"/>
    <lineage>
        <taxon>Bacteria</taxon>
        <taxon>Bacillati</taxon>
        <taxon>Actinomycetota</taxon>
        <taxon>Actinomycetes</taxon>
        <taxon>Micromonosporales</taxon>
        <taxon>Micromonosporaceae</taxon>
        <taxon>Winogradskya</taxon>
    </lineage>
</organism>
<proteinExistence type="predicted"/>
<comment type="caution">
    <text evidence="1">The sequence shown here is derived from an EMBL/GenBank/DDBJ whole genome shotgun (WGS) entry which is preliminary data.</text>
</comment>
<sequence length="111" mass="12350">MDTPQFVITEVHDIPNRGGLVVVGRSVEFTGIPRLRDAATGRPIRVLGVDHPTPRTRLTGETILVVDRADGVHVGVGRVWVLRRTRFAVERTDRISGRPWLFVTGMTTIAR</sequence>
<protein>
    <submittedName>
        <fullName evidence="1">Uncharacterized protein</fullName>
    </submittedName>
</protein>
<reference evidence="1 2" key="1">
    <citation type="submission" date="2021-01" db="EMBL/GenBank/DDBJ databases">
        <title>Whole genome shotgun sequence of Actinoplanes humidus NBRC 14915.</title>
        <authorList>
            <person name="Komaki H."/>
            <person name="Tamura T."/>
        </authorList>
    </citation>
    <scope>NUCLEOTIDE SEQUENCE [LARGE SCALE GENOMIC DNA]</scope>
    <source>
        <strain evidence="1 2">NBRC 14915</strain>
    </source>
</reference>
<keyword evidence="2" id="KW-1185">Reference proteome</keyword>
<dbReference type="Proteomes" id="UP000603200">
    <property type="component" value="Unassembled WGS sequence"/>
</dbReference>
<dbReference type="RefSeq" id="WP_203836613.1">
    <property type="nucleotide sequence ID" value="NZ_BAAATV010000005.1"/>
</dbReference>
<dbReference type="EMBL" id="BOMN01000029">
    <property type="protein sequence ID" value="GIE19377.1"/>
    <property type="molecule type" value="Genomic_DNA"/>
</dbReference>
<name>A0ABQ3ZLI0_9ACTN</name>